<accession>A0A4C1U393</accession>
<dbReference type="OrthoDB" id="10017160at2759"/>
<organism evidence="1 2">
    <name type="scientific">Eumeta variegata</name>
    <name type="common">Bagworm moth</name>
    <name type="synonym">Eumeta japonica</name>
    <dbReference type="NCBI Taxonomy" id="151549"/>
    <lineage>
        <taxon>Eukaryota</taxon>
        <taxon>Metazoa</taxon>
        <taxon>Ecdysozoa</taxon>
        <taxon>Arthropoda</taxon>
        <taxon>Hexapoda</taxon>
        <taxon>Insecta</taxon>
        <taxon>Pterygota</taxon>
        <taxon>Neoptera</taxon>
        <taxon>Endopterygota</taxon>
        <taxon>Lepidoptera</taxon>
        <taxon>Glossata</taxon>
        <taxon>Ditrysia</taxon>
        <taxon>Tineoidea</taxon>
        <taxon>Psychidae</taxon>
        <taxon>Oiketicinae</taxon>
        <taxon>Eumeta</taxon>
    </lineage>
</organism>
<sequence>MTPPLWTPRQEVVYPPSRIYGFMAIFVDCNLAMTRDRALNCQTDEFRGWRLSAAANNKNIDAVRCMTDIDRHVTYHEIRASLDIGMSQIQSILHKHLGTKKLCSRWIPHNLAKD</sequence>
<dbReference type="AlphaFoldDB" id="A0A4C1U393"/>
<name>A0A4C1U393_EUMVA</name>
<evidence type="ECO:0000313" key="1">
    <source>
        <dbReference type="EMBL" id="GBP20577.1"/>
    </source>
</evidence>
<reference evidence="1 2" key="1">
    <citation type="journal article" date="2019" name="Commun. Biol.">
        <title>The bagworm genome reveals a unique fibroin gene that provides high tensile strength.</title>
        <authorList>
            <person name="Kono N."/>
            <person name="Nakamura H."/>
            <person name="Ohtoshi R."/>
            <person name="Tomita M."/>
            <person name="Numata K."/>
            <person name="Arakawa K."/>
        </authorList>
    </citation>
    <scope>NUCLEOTIDE SEQUENCE [LARGE SCALE GENOMIC DNA]</scope>
</reference>
<evidence type="ECO:0008006" key="3">
    <source>
        <dbReference type="Google" id="ProtNLM"/>
    </source>
</evidence>
<protein>
    <recommendedName>
        <fullName evidence="3">Histone-lysine N-methyltransferase SETMAR</fullName>
    </recommendedName>
</protein>
<comment type="caution">
    <text evidence="1">The sequence shown here is derived from an EMBL/GenBank/DDBJ whole genome shotgun (WGS) entry which is preliminary data.</text>
</comment>
<gene>
    <name evidence="1" type="ORF">EVAR_93691_1</name>
</gene>
<dbReference type="EMBL" id="BGZK01000120">
    <property type="protein sequence ID" value="GBP20577.1"/>
    <property type="molecule type" value="Genomic_DNA"/>
</dbReference>
<keyword evidence="2" id="KW-1185">Reference proteome</keyword>
<dbReference type="Proteomes" id="UP000299102">
    <property type="component" value="Unassembled WGS sequence"/>
</dbReference>
<evidence type="ECO:0000313" key="2">
    <source>
        <dbReference type="Proteomes" id="UP000299102"/>
    </source>
</evidence>
<proteinExistence type="predicted"/>